<reference evidence="3" key="1">
    <citation type="journal article" date="2021" name="Genome Biol. Evol.">
        <title>A High-Quality Reference Genome for a Parasitic Bivalve with Doubly Uniparental Inheritance (Bivalvia: Unionida).</title>
        <authorList>
            <person name="Smith C.H."/>
        </authorList>
    </citation>
    <scope>NUCLEOTIDE SEQUENCE</scope>
    <source>
        <strain evidence="3">CHS0354</strain>
    </source>
</reference>
<feature type="region of interest" description="Disordered" evidence="2">
    <location>
        <begin position="34"/>
        <end position="58"/>
    </location>
</feature>
<keyword evidence="1" id="KW-0547">Nucleotide-binding</keyword>
<reference evidence="3" key="2">
    <citation type="journal article" date="2021" name="Genome Biol. Evol.">
        <title>Developing a high-quality reference genome for a parasitic bivalve with doubly uniparental inheritance (Bivalvia: Unionida).</title>
        <authorList>
            <person name="Smith C.H."/>
        </authorList>
    </citation>
    <scope>NUCLEOTIDE SEQUENCE</scope>
    <source>
        <strain evidence="3">CHS0354</strain>
        <tissue evidence="3">Mantle</tissue>
    </source>
</reference>
<comment type="caution">
    <text evidence="3">The sequence shown here is derived from an EMBL/GenBank/DDBJ whole genome shotgun (WGS) entry which is preliminary data.</text>
</comment>
<dbReference type="PROSITE" id="PS00107">
    <property type="entry name" value="PROTEIN_KINASE_ATP"/>
    <property type="match status" value="1"/>
</dbReference>
<keyword evidence="4" id="KW-1185">Reference proteome</keyword>
<name>A0AAE0W6X5_9BIVA</name>
<dbReference type="GO" id="GO:0005524">
    <property type="term" value="F:ATP binding"/>
    <property type="evidence" value="ECO:0007669"/>
    <property type="project" value="UniProtKB-UniRule"/>
</dbReference>
<evidence type="ECO:0000256" key="2">
    <source>
        <dbReference type="SAM" id="MobiDB-lite"/>
    </source>
</evidence>
<evidence type="ECO:0000313" key="4">
    <source>
        <dbReference type="Proteomes" id="UP001195483"/>
    </source>
</evidence>
<dbReference type="SUPFAM" id="SSF56112">
    <property type="entry name" value="Protein kinase-like (PK-like)"/>
    <property type="match status" value="1"/>
</dbReference>
<evidence type="ECO:0008006" key="5">
    <source>
        <dbReference type="Google" id="ProtNLM"/>
    </source>
</evidence>
<dbReference type="EMBL" id="JAEAOA010002338">
    <property type="protein sequence ID" value="KAK3602475.1"/>
    <property type="molecule type" value="Genomic_DNA"/>
</dbReference>
<dbReference type="InterPro" id="IPR017441">
    <property type="entry name" value="Protein_kinase_ATP_BS"/>
</dbReference>
<sequence>MKKRLVSWMEDELYEVHKKKEDERRREAKEIRIKNAKRKKEEEIRKRKEEEKRLHREEEERCKRVELQNAIDVKEVPKGMKEALQWKIKHINNIGPTTEGRQNVNPNYDEDHDVRAEHQCIRIPQNWKMGESIGSGEFGTVYKVLDAGTQYEQFAFKQIAFSISKETLKVNSKKHEVI</sequence>
<keyword evidence="1" id="KW-0067">ATP-binding</keyword>
<proteinExistence type="predicted"/>
<dbReference type="Proteomes" id="UP001195483">
    <property type="component" value="Unassembled WGS sequence"/>
</dbReference>
<reference evidence="3" key="3">
    <citation type="submission" date="2023-05" db="EMBL/GenBank/DDBJ databases">
        <authorList>
            <person name="Smith C.H."/>
        </authorList>
    </citation>
    <scope>NUCLEOTIDE SEQUENCE</scope>
    <source>
        <strain evidence="3">CHS0354</strain>
        <tissue evidence="3">Mantle</tissue>
    </source>
</reference>
<protein>
    <recommendedName>
        <fullName evidence="5">Protein kinase domain-containing protein</fullName>
    </recommendedName>
</protein>
<accession>A0AAE0W6X5</accession>
<dbReference type="Gene3D" id="3.30.200.20">
    <property type="entry name" value="Phosphorylase Kinase, domain 1"/>
    <property type="match status" value="1"/>
</dbReference>
<evidence type="ECO:0000313" key="3">
    <source>
        <dbReference type="EMBL" id="KAK3602475.1"/>
    </source>
</evidence>
<gene>
    <name evidence="3" type="ORF">CHS0354_040542</name>
</gene>
<evidence type="ECO:0000256" key="1">
    <source>
        <dbReference type="PROSITE-ProRule" id="PRU10141"/>
    </source>
</evidence>
<organism evidence="3 4">
    <name type="scientific">Potamilus streckersoni</name>
    <dbReference type="NCBI Taxonomy" id="2493646"/>
    <lineage>
        <taxon>Eukaryota</taxon>
        <taxon>Metazoa</taxon>
        <taxon>Spiralia</taxon>
        <taxon>Lophotrochozoa</taxon>
        <taxon>Mollusca</taxon>
        <taxon>Bivalvia</taxon>
        <taxon>Autobranchia</taxon>
        <taxon>Heteroconchia</taxon>
        <taxon>Palaeoheterodonta</taxon>
        <taxon>Unionida</taxon>
        <taxon>Unionoidea</taxon>
        <taxon>Unionidae</taxon>
        <taxon>Ambleminae</taxon>
        <taxon>Lampsilini</taxon>
        <taxon>Potamilus</taxon>
    </lineage>
</organism>
<dbReference type="InterPro" id="IPR011009">
    <property type="entry name" value="Kinase-like_dom_sf"/>
</dbReference>
<dbReference type="AlphaFoldDB" id="A0AAE0W6X5"/>
<feature type="binding site" evidence="1">
    <location>
        <position position="157"/>
    </location>
    <ligand>
        <name>ATP</name>
        <dbReference type="ChEBI" id="CHEBI:30616"/>
    </ligand>
</feature>